<name>A0A7K5AMQ1_9FURN</name>
<dbReference type="SMART" id="SM00199">
    <property type="entry name" value="SCY"/>
    <property type="match status" value="1"/>
</dbReference>
<evidence type="ECO:0000313" key="8">
    <source>
        <dbReference type="Proteomes" id="UP000529852"/>
    </source>
</evidence>
<dbReference type="Gene3D" id="2.40.50.40">
    <property type="match status" value="1"/>
</dbReference>
<dbReference type="InterPro" id="IPR036048">
    <property type="entry name" value="Interleukin_8-like_sf"/>
</dbReference>
<evidence type="ECO:0000259" key="6">
    <source>
        <dbReference type="SMART" id="SM00199"/>
    </source>
</evidence>
<dbReference type="FunFam" id="2.40.50.40:FF:000002">
    <property type="entry name" value="C-C motif chemokine"/>
    <property type="match status" value="1"/>
</dbReference>
<dbReference type="AlphaFoldDB" id="A0A7K5AMQ1"/>
<comment type="similarity">
    <text evidence="1">Belongs to the intercrine beta (chemokine CC) family.</text>
</comment>
<dbReference type="SUPFAM" id="SSF54117">
    <property type="entry name" value="Interleukin 8-like chemokines"/>
    <property type="match status" value="1"/>
</dbReference>
<evidence type="ECO:0000256" key="3">
    <source>
        <dbReference type="ARBA" id="ARBA00022514"/>
    </source>
</evidence>
<protein>
    <submittedName>
        <fullName evidence="7">CCL3 protein</fullName>
    </submittedName>
</protein>
<feature type="non-terminal residue" evidence="7">
    <location>
        <position position="1"/>
    </location>
</feature>
<comment type="caution">
    <text evidence="7">The sequence shown here is derived from an EMBL/GenBank/DDBJ whole genome shotgun (WGS) entry which is preliminary data.</text>
</comment>
<keyword evidence="8" id="KW-1185">Reference proteome</keyword>
<evidence type="ECO:0000256" key="5">
    <source>
        <dbReference type="SAM" id="SignalP"/>
    </source>
</evidence>
<feature type="chain" id="PRO_5029802832" evidence="5">
    <location>
        <begin position="23"/>
        <end position="91"/>
    </location>
</feature>
<feature type="non-terminal residue" evidence="7">
    <location>
        <position position="91"/>
    </location>
</feature>
<dbReference type="GO" id="GO:0008009">
    <property type="term" value="F:chemokine activity"/>
    <property type="evidence" value="ECO:0007669"/>
    <property type="project" value="InterPro"/>
</dbReference>
<evidence type="ECO:0000256" key="2">
    <source>
        <dbReference type="ARBA" id="ARBA00022500"/>
    </source>
</evidence>
<dbReference type="PANTHER" id="PTHR12015:SF103">
    <property type="entry name" value="C-C MOTIF CHEMOKINE 4-RELATED"/>
    <property type="match status" value="1"/>
</dbReference>
<dbReference type="GO" id="GO:0048245">
    <property type="term" value="P:eosinophil chemotaxis"/>
    <property type="evidence" value="ECO:0007669"/>
    <property type="project" value="TreeGrafter"/>
</dbReference>
<dbReference type="Pfam" id="PF00048">
    <property type="entry name" value="IL8"/>
    <property type="match status" value="1"/>
</dbReference>
<dbReference type="GO" id="GO:0030335">
    <property type="term" value="P:positive regulation of cell migration"/>
    <property type="evidence" value="ECO:0007669"/>
    <property type="project" value="TreeGrafter"/>
</dbReference>
<organism evidence="7 8">
    <name type="scientific">Furnarius figulus</name>
    <dbReference type="NCBI Taxonomy" id="463165"/>
    <lineage>
        <taxon>Eukaryota</taxon>
        <taxon>Metazoa</taxon>
        <taxon>Chordata</taxon>
        <taxon>Craniata</taxon>
        <taxon>Vertebrata</taxon>
        <taxon>Euteleostomi</taxon>
        <taxon>Archelosauria</taxon>
        <taxon>Archosauria</taxon>
        <taxon>Dinosauria</taxon>
        <taxon>Saurischia</taxon>
        <taxon>Theropoda</taxon>
        <taxon>Coelurosauria</taxon>
        <taxon>Aves</taxon>
        <taxon>Neognathae</taxon>
        <taxon>Neoaves</taxon>
        <taxon>Telluraves</taxon>
        <taxon>Australaves</taxon>
        <taxon>Passeriformes</taxon>
        <taxon>Furnariidae</taxon>
        <taxon>Furnarius</taxon>
    </lineage>
</organism>
<reference evidence="7 8" key="1">
    <citation type="submission" date="2019-09" db="EMBL/GenBank/DDBJ databases">
        <title>Bird 10,000 Genomes (B10K) Project - Family phase.</title>
        <authorList>
            <person name="Zhang G."/>
        </authorList>
    </citation>
    <scope>NUCLEOTIDE SEQUENCE [LARGE SCALE GENOMIC DNA]</scope>
    <source>
        <strain evidence="7">B10K-DU-003-06</strain>
    </source>
</reference>
<evidence type="ECO:0000313" key="7">
    <source>
        <dbReference type="EMBL" id="NWR84819.1"/>
    </source>
</evidence>
<dbReference type="Proteomes" id="UP000529852">
    <property type="component" value="Unassembled WGS sequence"/>
</dbReference>
<proteinExistence type="inferred from homology"/>
<dbReference type="CDD" id="cd00272">
    <property type="entry name" value="Chemokine_CC"/>
    <property type="match status" value="1"/>
</dbReference>
<keyword evidence="4 5" id="KW-0732">Signal</keyword>
<dbReference type="PROSITE" id="PS51257">
    <property type="entry name" value="PROKAR_LIPOPROTEIN"/>
    <property type="match status" value="1"/>
</dbReference>
<feature type="domain" description="Chemokine interleukin-8-like" evidence="6">
    <location>
        <begin position="28"/>
        <end position="86"/>
    </location>
</feature>
<accession>A0A7K5AMQ1</accession>
<gene>
    <name evidence="7" type="primary">Ccl3_1</name>
    <name evidence="7" type="ORF">FURFIG_R00317</name>
</gene>
<dbReference type="InterPro" id="IPR001811">
    <property type="entry name" value="Chemokine_IL8-like_dom"/>
</dbReference>
<dbReference type="EMBL" id="VYZD01000062">
    <property type="protein sequence ID" value="NWR84819.1"/>
    <property type="molecule type" value="Genomic_DNA"/>
</dbReference>
<feature type="signal peptide" evidence="5">
    <location>
        <begin position="1"/>
        <end position="22"/>
    </location>
</feature>
<evidence type="ECO:0000256" key="4">
    <source>
        <dbReference type="ARBA" id="ARBA00022729"/>
    </source>
</evidence>
<evidence type="ECO:0000256" key="1">
    <source>
        <dbReference type="ARBA" id="ARBA00010868"/>
    </source>
</evidence>
<dbReference type="PANTHER" id="PTHR12015">
    <property type="entry name" value="SMALL INDUCIBLE CYTOKINE A"/>
    <property type="match status" value="1"/>
</dbReference>
<dbReference type="GO" id="GO:0048020">
    <property type="term" value="F:CCR chemokine receptor binding"/>
    <property type="evidence" value="ECO:0007669"/>
    <property type="project" value="TreeGrafter"/>
</dbReference>
<dbReference type="GO" id="GO:0006954">
    <property type="term" value="P:inflammatory response"/>
    <property type="evidence" value="ECO:0007669"/>
    <property type="project" value="TreeGrafter"/>
</dbReference>
<sequence length="91" mass="9963">MKVLAATLLALLLLASCSPASAHLDAVPTSCCFTYQQRPIPRALIASVYPTSSSCAQPGVIVVTKKKKELCVDPREPWVQERLKHFQTPQN</sequence>
<dbReference type="GO" id="GO:0070098">
    <property type="term" value="P:chemokine-mediated signaling pathway"/>
    <property type="evidence" value="ECO:0007669"/>
    <property type="project" value="TreeGrafter"/>
</dbReference>
<keyword evidence="3" id="KW-0202">Cytokine</keyword>
<dbReference type="GO" id="GO:0005615">
    <property type="term" value="C:extracellular space"/>
    <property type="evidence" value="ECO:0007669"/>
    <property type="project" value="UniProtKB-KW"/>
</dbReference>
<dbReference type="GO" id="GO:0061844">
    <property type="term" value="P:antimicrobial humoral immune response mediated by antimicrobial peptide"/>
    <property type="evidence" value="ECO:0007669"/>
    <property type="project" value="TreeGrafter"/>
</dbReference>
<dbReference type="InterPro" id="IPR039809">
    <property type="entry name" value="Chemokine_b/g/d"/>
</dbReference>
<keyword evidence="2" id="KW-0145">Chemotaxis</keyword>